<dbReference type="AlphaFoldDB" id="A0A2C9V085"/>
<accession>A0A2C9V085</accession>
<proteinExistence type="predicted"/>
<dbReference type="EMBL" id="CM004397">
    <property type="protein sequence ID" value="OAY36867.1"/>
    <property type="molecule type" value="Genomic_DNA"/>
</dbReference>
<organism evidence="1">
    <name type="scientific">Manihot esculenta</name>
    <name type="common">Cassava</name>
    <name type="synonym">Jatropha manihot</name>
    <dbReference type="NCBI Taxonomy" id="3983"/>
    <lineage>
        <taxon>Eukaryota</taxon>
        <taxon>Viridiplantae</taxon>
        <taxon>Streptophyta</taxon>
        <taxon>Embryophyta</taxon>
        <taxon>Tracheophyta</taxon>
        <taxon>Spermatophyta</taxon>
        <taxon>Magnoliopsida</taxon>
        <taxon>eudicotyledons</taxon>
        <taxon>Gunneridae</taxon>
        <taxon>Pentapetalae</taxon>
        <taxon>rosids</taxon>
        <taxon>fabids</taxon>
        <taxon>Malpighiales</taxon>
        <taxon>Euphorbiaceae</taxon>
        <taxon>Crotonoideae</taxon>
        <taxon>Manihoteae</taxon>
        <taxon>Manihot</taxon>
    </lineage>
</organism>
<gene>
    <name evidence="1" type="ORF">MANES_11G055600</name>
</gene>
<reference evidence="1" key="1">
    <citation type="submission" date="2016-02" db="EMBL/GenBank/DDBJ databases">
        <title>WGS assembly of Manihot esculenta.</title>
        <authorList>
            <person name="Bredeson J.V."/>
            <person name="Prochnik S.E."/>
            <person name="Lyons J.B."/>
            <person name="Schmutz J."/>
            <person name="Grimwood J."/>
            <person name="Vrebalov J."/>
            <person name="Bart R.S."/>
            <person name="Amuge T."/>
            <person name="Ferguson M.E."/>
            <person name="Green R."/>
            <person name="Putnam N."/>
            <person name="Stites J."/>
            <person name="Rounsley S."/>
            <person name="Rokhsar D.S."/>
        </authorList>
    </citation>
    <scope>NUCLEOTIDE SEQUENCE [LARGE SCALE GENOMIC DNA]</scope>
    <source>
        <tissue evidence="1">Leaf</tissue>
    </source>
</reference>
<name>A0A2C9V085_MANES</name>
<protein>
    <submittedName>
        <fullName evidence="1">Uncharacterized protein</fullName>
    </submittedName>
</protein>
<sequence>MTDIKLTQISQFKSLQLPSVFKCSYNVVSQNMN</sequence>
<evidence type="ECO:0000313" key="1">
    <source>
        <dbReference type="EMBL" id="OAY36867.1"/>
    </source>
</evidence>